<evidence type="ECO:0000256" key="1">
    <source>
        <dbReference type="SAM" id="MobiDB-lite"/>
    </source>
</evidence>
<feature type="signal peptide" evidence="2">
    <location>
        <begin position="1"/>
        <end position="20"/>
    </location>
</feature>
<protein>
    <submittedName>
        <fullName evidence="3">Uncharacterized protein</fullName>
    </submittedName>
</protein>
<feature type="chain" id="PRO_5041658327" evidence="2">
    <location>
        <begin position="21"/>
        <end position="185"/>
    </location>
</feature>
<keyword evidence="4" id="KW-1185">Reference proteome</keyword>
<keyword evidence="2" id="KW-0732">Signal</keyword>
<reference evidence="3" key="1">
    <citation type="submission" date="2023-07" db="EMBL/GenBank/DDBJ databases">
        <title>draft genome sequence of fig (Ficus carica).</title>
        <authorList>
            <person name="Takahashi T."/>
            <person name="Nishimura K."/>
        </authorList>
    </citation>
    <scope>NUCLEOTIDE SEQUENCE</scope>
</reference>
<dbReference type="EMBL" id="BTGU01000006">
    <property type="protein sequence ID" value="GMN36295.1"/>
    <property type="molecule type" value="Genomic_DNA"/>
</dbReference>
<dbReference type="Proteomes" id="UP001187192">
    <property type="component" value="Unassembled WGS sequence"/>
</dbReference>
<feature type="region of interest" description="Disordered" evidence="1">
    <location>
        <begin position="138"/>
        <end position="157"/>
    </location>
</feature>
<organism evidence="3 4">
    <name type="scientific">Ficus carica</name>
    <name type="common">Common fig</name>
    <dbReference type="NCBI Taxonomy" id="3494"/>
    <lineage>
        <taxon>Eukaryota</taxon>
        <taxon>Viridiplantae</taxon>
        <taxon>Streptophyta</taxon>
        <taxon>Embryophyta</taxon>
        <taxon>Tracheophyta</taxon>
        <taxon>Spermatophyta</taxon>
        <taxon>Magnoliopsida</taxon>
        <taxon>eudicotyledons</taxon>
        <taxon>Gunneridae</taxon>
        <taxon>Pentapetalae</taxon>
        <taxon>rosids</taxon>
        <taxon>fabids</taxon>
        <taxon>Rosales</taxon>
        <taxon>Moraceae</taxon>
        <taxon>Ficeae</taxon>
        <taxon>Ficus</taxon>
    </lineage>
</organism>
<dbReference type="AlphaFoldDB" id="A0AA88CY37"/>
<sequence length="185" mass="19851">MKLLLLLSSLLIIAIPNANARILQGNKYDMVMSIYGRPPLSSSSSSSPEIINSAGRETFDVISSVSGRQPPPNPPPSPIPSPSHNPSTRGSSSPCDHDTTKNYNNKIKWRISDITIRSPPPPINSAGRDEFDMISSVCGREGQQPPPSPPKSSTPIHTLGMRRTPPALICMPGRPCTDGFIIVSS</sequence>
<feature type="compositionally biased region" description="Pro residues" evidence="1">
    <location>
        <begin position="69"/>
        <end position="83"/>
    </location>
</feature>
<evidence type="ECO:0000313" key="3">
    <source>
        <dbReference type="EMBL" id="GMN36295.1"/>
    </source>
</evidence>
<name>A0AA88CY37_FICCA</name>
<comment type="caution">
    <text evidence="3">The sequence shown here is derived from an EMBL/GenBank/DDBJ whole genome shotgun (WGS) entry which is preliminary data.</text>
</comment>
<evidence type="ECO:0000313" key="4">
    <source>
        <dbReference type="Proteomes" id="UP001187192"/>
    </source>
</evidence>
<proteinExistence type="predicted"/>
<feature type="region of interest" description="Disordered" evidence="1">
    <location>
        <begin position="63"/>
        <end position="106"/>
    </location>
</feature>
<gene>
    <name evidence="3" type="ORF">TIFTF001_005898</name>
</gene>
<evidence type="ECO:0000256" key="2">
    <source>
        <dbReference type="SAM" id="SignalP"/>
    </source>
</evidence>
<accession>A0AA88CY37</accession>